<dbReference type="Pfam" id="PF20629">
    <property type="entry name" value="GD_AH_C"/>
    <property type="match status" value="1"/>
</dbReference>
<dbReference type="Gene3D" id="2.30.130.110">
    <property type="match status" value="1"/>
</dbReference>
<evidence type="ECO:0000256" key="2">
    <source>
        <dbReference type="ARBA" id="ARBA00023239"/>
    </source>
</evidence>
<dbReference type="CDD" id="cd11613">
    <property type="entry name" value="SAF_AH_GD"/>
    <property type="match status" value="1"/>
</dbReference>
<dbReference type="GO" id="GO:0019698">
    <property type="term" value="P:D-galacturonate catabolic process"/>
    <property type="evidence" value="ECO:0007669"/>
    <property type="project" value="TreeGrafter"/>
</dbReference>
<feature type="domain" description="SAF" evidence="3">
    <location>
        <begin position="14"/>
        <end position="83"/>
    </location>
</feature>
<dbReference type="InterPro" id="IPR048332">
    <property type="entry name" value="GD_AH_C"/>
</dbReference>
<dbReference type="Proteomes" id="UP000628736">
    <property type="component" value="Unassembled WGS sequence"/>
</dbReference>
<evidence type="ECO:0000256" key="1">
    <source>
        <dbReference type="ARBA" id="ARBA00010986"/>
    </source>
</evidence>
<dbReference type="RefSeq" id="WP_186852190.1">
    <property type="nucleotide sequence ID" value="NZ_JACOPO010000002.1"/>
</dbReference>
<dbReference type="Pfam" id="PF04295">
    <property type="entry name" value="GD_AH_second"/>
    <property type="match status" value="1"/>
</dbReference>
<dbReference type="InterPro" id="IPR013974">
    <property type="entry name" value="SAF"/>
</dbReference>
<sequence length="508" mass="54088">MADNFILIHLDPADNIAVLRAAAEAGTVLTPDGLTIRQDIPIGHKVAIRPIAQGEPILKYNTVIGYASQNISPGDHVHNHNIRFDTIKEVYHYCADYTPVPILPAQEQRTFLGYVRPNGLVGTRNCIAVTVCSNCAATVARKIANHFTPEILSAYPNVDAVVPLITSSGCGLEKSGDPMIYLRRVLGGLIKNPNIAGALVCALGCESNNIDNFFQEAGLVPSPTLGRLVIQEEGGSRKSVEKGISMVEAMLSLANHSVRQEVPVSHLKVGLECGGSDSFSGSSANPALGKAIDLLIQNGGTAVLTEPTELLGVEGALVRRARSPQVAQKLIDIMRWWLDYCRGKDSQIYGKVTPGNNAGGITNVLEKALGSAKKGGSTPLNDVVGYAEPVTTPGLNIMNSPSYDPVSAAAMFSGGCNLCAFTTGRGSCYGSQHFPTLKISSNTPLYLRQKDDIDLNAGAVIDGEKTLEQMGQEIFDALIEVASGRRTKSELFGMGGDEFIVWWLGITA</sequence>
<organism evidence="4 5">
    <name type="scientific">Flintibacter hominis</name>
    <dbReference type="NCBI Taxonomy" id="2763048"/>
    <lineage>
        <taxon>Bacteria</taxon>
        <taxon>Bacillati</taxon>
        <taxon>Bacillota</taxon>
        <taxon>Clostridia</taxon>
        <taxon>Eubacteriales</taxon>
        <taxon>Flintibacter</taxon>
    </lineage>
</organism>
<dbReference type="PANTHER" id="PTHR30536:SF5">
    <property type="entry name" value="ALTRONATE DEHYDRATASE"/>
    <property type="match status" value="1"/>
</dbReference>
<dbReference type="AlphaFoldDB" id="A0A8J6MCI4"/>
<dbReference type="Pfam" id="PF08666">
    <property type="entry name" value="SAF"/>
    <property type="match status" value="1"/>
</dbReference>
<reference evidence="4" key="1">
    <citation type="submission" date="2020-08" db="EMBL/GenBank/DDBJ databases">
        <title>Genome public.</title>
        <authorList>
            <person name="Liu C."/>
            <person name="Sun Q."/>
        </authorList>
    </citation>
    <scope>NUCLEOTIDE SEQUENCE</scope>
    <source>
        <strain evidence="4">NSJ-23</strain>
    </source>
</reference>
<dbReference type="SMART" id="SM00858">
    <property type="entry name" value="SAF"/>
    <property type="match status" value="1"/>
</dbReference>
<dbReference type="InterPro" id="IPR007392">
    <property type="entry name" value="GD_AH_second"/>
</dbReference>
<comment type="similarity">
    <text evidence="1">Belongs to the UxaA family.</text>
</comment>
<dbReference type="InterPro" id="IPR044144">
    <property type="entry name" value="SAF_UxaA/GarD"/>
</dbReference>
<keyword evidence="5" id="KW-1185">Reference proteome</keyword>
<evidence type="ECO:0000259" key="3">
    <source>
        <dbReference type="SMART" id="SM00858"/>
    </source>
</evidence>
<proteinExistence type="inferred from homology"/>
<dbReference type="PANTHER" id="PTHR30536">
    <property type="entry name" value="ALTRONATE/GALACTARATE DEHYDRATASE"/>
    <property type="match status" value="1"/>
</dbReference>
<keyword evidence="2" id="KW-0456">Lyase</keyword>
<dbReference type="EMBL" id="JACOPO010000002">
    <property type="protein sequence ID" value="MBC5721851.1"/>
    <property type="molecule type" value="Genomic_DNA"/>
</dbReference>
<name>A0A8J6MCI4_9FIRM</name>
<dbReference type="GO" id="GO:0016829">
    <property type="term" value="F:lyase activity"/>
    <property type="evidence" value="ECO:0007669"/>
    <property type="project" value="UniProtKB-KW"/>
</dbReference>
<accession>A0A8J6MCI4</accession>
<dbReference type="InterPro" id="IPR052172">
    <property type="entry name" value="UxaA_altronate/galactarate_dh"/>
</dbReference>
<comment type="caution">
    <text evidence="4">The sequence shown here is derived from an EMBL/GenBank/DDBJ whole genome shotgun (WGS) entry which is preliminary data.</text>
</comment>
<gene>
    <name evidence="4" type="ORF">H8S11_03320</name>
</gene>
<evidence type="ECO:0000313" key="4">
    <source>
        <dbReference type="EMBL" id="MBC5721851.1"/>
    </source>
</evidence>
<evidence type="ECO:0000313" key="5">
    <source>
        <dbReference type="Proteomes" id="UP000628736"/>
    </source>
</evidence>
<protein>
    <submittedName>
        <fullName evidence="4">Altronate dehydratase</fullName>
    </submittedName>
</protein>